<dbReference type="PROSITE" id="PS50021">
    <property type="entry name" value="CH"/>
    <property type="match status" value="1"/>
</dbReference>
<feature type="compositionally biased region" description="Basic and acidic residues" evidence="2">
    <location>
        <begin position="917"/>
        <end position="983"/>
    </location>
</feature>
<dbReference type="Pfam" id="PF11971">
    <property type="entry name" value="CAMSAP_CH"/>
    <property type="match status" value="1"/>
</dbReference>
<accession>C3ZSH7</accession>
<dbReference type="EMBL" id="GG666674">
    <property type="protein sequence ID" value="EEN44379.1"/>
    <property type="molecule type" value="Genomic_DNA"/>
</dbReference>
<dbReference type="GO" id="GO:0030507">
    <property type="term" value="F:spectrin binding"/>
    <property type="evidence" value="ECO:0007669"/>
    <property type="project" value="InterPro"/>
</dbReference>
<feature type="region of interest" description="Disordered" evidence="2">
    <location>
        <begin position="879"/>
        <end position="1021"/>
    </location>
</feature>
<feature type="compositionally biased region" description="Low complexity" evidence="2">
    <location>
        <begin position="784"/>
        <end position="795"/>
    </location>
</feature>
<dbReference type="AlphaFoldDB" id="C3ZSH7"/>
<dbReference type="GO" id="GO:0031175">
    <property type="term" value="P:neuron projection development"/>
    <property type="evidence" value="ECO:0007669"/>
    <property type="project" value="InterPro"/>
</dbReference>
<feature type="region of interest" description="Disordered" evidence="2">
    <location>
        <begin position="680"/>
        <end position="699"/>
    </location>
</feature>
<feature type="region of interest" description="Disordered" evidence="2">
    <location>
        <begin position="455"/>
        <end position="493"/>
    </location>
</feature>
<feature type="coiled-coil region" evidence="1">
    <location>
        <begin position="703"/>
        <end position="730"/>
    </location>
</feature>
<dbReference type="InterPro" id="IPR032940">
    <property type="entry name" value="CAMSAP"/>
</dbReference>
<dbReference type="GO" id="GO:0008017">
    <property type="term" value="F:microtubule binding"/>
    <property type="evidence" value="ECO:0007669"/>
    <property type="project" value="InterPro"/>
</dbReference>
<dbReference type="GO" id="GO:0005516">
    <property type="term" value="F:calmodulin binding"/>
    <property type="evidence" value="ECO:0007669"/>
    <property type="project" value="InterPro"/>
</dbReference>
<feature type="compositionally biased region" description="Polar residues" evidence="2">
    <location>
        <begin position="823"/>
        <end position="837"/>
    </location>
</feature>
<name>C3ZSH7_BRAFL</name>
<evidence type="ECO:0000256" key="1">
    <source>
        <dbReference type="SAM" id="Coils"/>
    </source>
</evidence>
<dbReference type="PANTHER" id="PTHR21595:SF0">
    <property type="entry name" value="PATRONIN"/>
    <property type="match status" value="1"/>
</dbReference>
<feature type="compositionally biased region" description="Polar residues" evidence="2">
    <location>
        <begin position="849"/>
        <end position="865"/>
    </location>
</feature>
<feature type="compositionally biased region" description="Polar residues" evidence="2">
    <location>
        <begin position="408"/>
        <end position="417"/>
    </location>
</feature>
<organism>
    <name type="scientific">Branchiostoma floridae</name>
    <name type="common">Florida lancelet</name>
    <name type="synonym">Amphioxus</name>
    <dbReference type="NCBI Taxonomy" id="7739"/>
    <lineage>
        <taxon>Eukaryota</taxon>
        <taxon>Metazoa</taxon>
        <taxon>Chordata</taxon>
        <taxon>Cephalochordata</taxon>
        <taxon>Leptocardii</taxon>
        <taxon>Amphioxiformes</taxon>
        <taxon>Branchiostomatidae</taxon>
        <taxon>Branchiostoma</taxon>
    </lineage>
</organism>
<dbReference type="InParanoid" id="C3ZSH7"/>
<keyword evidence="1" id="KW-0175">Coiled coil</keyword>
<dbReference type="Pfam" id="PF17095">
    <property type="entry name" value="CAMSAP_CC1"/>
    <property type="match status" value="1"/>
</dbReference>
<dbReference type="STRING" id="7739.C3ZSH7"/>
<feature type="region of interest" description="Disordered" evidence="2">
    <location>
        <begin position="326"/>
        <end position="417"/>
    </location>
</feature>
<feature type="region of interest" description="Disordered" evidence="2">
    <location>
        <begin position="619"/>
        <end position="639"/>
    </location>
</feature>
<sequence>MSEELQTRQTDTVDGPTVPDIVPLTEYDPFRAKVHASMLWAIGKAYGGMVPPELQWPFFTDDEGTEQLTPLLVGMLTAGELYCMICTQMFREPCDWGGHWSVIQALSRRGIQAMEDEENGVSQENLQEAQPINLKSHLAVLDALMEAYINEVISIEGVVTAVKKFATFNASQELPYDMEDALLFWLNKVGRTLQDRRGSKKANDPEGGDPSGWDLPTLDDILKDLSDGRVLLAVLCFYCPNHIRPEDGQLGSLISMSESVRNLSLVRRFCDQHLGAMFHLSYEDVLYSPEVLKPNIKAFIAELFWWLEVIRPDIVQPALTNHQQTIPLEAEMSSTPTRARPRPNVPISKATKRSFQTPDRDSPSNLSITPSHSSPDISRHTPLLALRHRAKQNSQQGEGEEVLHPLRRSNSLNSASDASVKGSVMAWPEVANSNGGLPRPAAGIPIIDDNVVGRASVDEEGNPGNAEDAGDVVESPKLHSETLDKESLQKESIPRESLQMDFLQRDHSVPIQTWGKGDKNCSNGNGVPTATTPQEVKVATSGHVTTWGRNRASRGSTPEEQENGHGTQPLASQMVKLRLKLEEKRRTIENEKKKMELQWNRQRQRVGKAAFLHVISQKKAPTPTKEPPPENYHYDREDNNGRIRFDKNEVSGPCMTGFASANSAIPEEVVTEVNREPAFAPKQSHDIPMSPNEATSPGEVIDLNEYNTSLERLNSDLSLIQKEIARLSQHQDTLKSQSSPPAKERVPSSPRVKPVVSKSSPKSKEKNVSSTPKLTHANVAGTVSIPSSVSSNQSRSSKKQQGRVTVMEASPTIEHVQHRRLAASQSDQTLGLGSSGPQFEAEIPRSESEQGPTTSHVNHENSAVNVQTTYDSTVEQWAMTGEVCKPEDSREEAVLPESPGAEGKAAAVGFFSFNSADADKTKEEEMSRKREQFLRARMKREEQLKARQMEREAEQEREREERKRRQEEAEQRKAEEKARKELIYQEYQRRKHEQEMAQQQQRKGARPKKSRPKRLPAGECC</sequence>
<evidence type="ECO:0000256" key="2">
    <source>
        <dbReference type="SAM" id="MobiDB-lite"/>
    </source>
</evidence>
<reference evidence="4" key="1">
    <citation type="journal article" date="2008" name="Nature">
        <title>The amphioxus genome and the evolution of the chordate karyotype.</title>
        <authorList>
            <consortium name="US DOE Joint Genome Institute (JGI-PGF)"/>
            <person name="Putnam N.H."/>
            <person name="Butts T."/>
            <person name="Ferrier D.E.K."/>
            <person name="Furlong R.F."/>
            <person name="Hellsten U."/>
            <person name="Kawashima T."/>
            <person name="Robinson-Rechavi M."/>
            <person name="Shoguchi E."/>
            <person name="Terry A."/>
            <person name="Yu J.-K."/>
            <person name="Benito-Gutierrez E.L."/>
            <person name="Dubchak I."/>
            <person name="Garcia-Fernandez J."/>
            <person name="Gibson-Brown J.J."/>
            <person name="Grigoriev I.V."/>
            <person name="Horton A.C."/>
            <person name="de Jong P.J."/>
            <person name="Jurka J."/>
            <person name="Kapitonov V.V."/>
            <person name="Kohara Y."/>
            <person name="Kuroki Y."/>
            <person name="Lindquist E."/>
            <person name="Lucas S."/>
            <person name="Osoegawa K."/>
            <person name="Pennacchio L.A."/>
            <person name="Salamov A.A."/>
            <person name="Satou Y."/>
            <person name="Sauka-Spengler T."/>
            <person name="Schmutz J."/>
            <person name="Shin-I T."/>
            <person name="Toyoda A."/>
            <person name="Bronner-Fraser M."/>
            <person name="Fujiyama A."/>
            <person name="Holland L.Z."/>
            <person name="Holland P.W.H."/>
            <person name="Satoh N."/>
            <person name="Rokhsar D.S."/>
        </authorList>
    </citation>
    <scope>NUCLEOTIDE SEQUENCE [LARGE SCALE GENOMIC DNA]</scope>
    <source>
        <strain evidence="4">S238N-H82</strain>
        <tissue evidence="4">Testes</tissue>
    </source>
</reference>
<dbReference type="Pfam" id="PF25532">
    <property type="entry name" value="CH_CAMSAP2_N"/>
    <property type="match status" value="1"/>
</dbReference>
<evidence type="ECO:0000313" key="4">
    <source>
        <dbReference type="EMBL" id="EEN44379.1"/>
    </source>
</evidence>
<protein>
    <recommendedName>
        <fullName evidence="3">Calponin-homology (CH) domain-containing protein</fullName>
    </recommendedName>
</protein>
<dbReference type="InterPro" id="IPR058042">
    <property type="entry name" value="CAMSAP_N"/>
</dbReference>
<dbReference type="eggNOG" id="KOG3654">
    <property type="taxonomic scope" value="Eukaryota"/>
</dbReference>
<feature type="compositionally biased region" description="Polar residues" evidence="2">
    <location>
        <begin position="326"/>
        <end position="337"/>
    </location>
</feature>
<gene>
    <name evidence="4" type="ORF">BRAFLDRAFT_63318</name>
</gene>
<dbReference type="InterPro" id="IPR001715">
    <property type="entry name" value="CH_dom"/>
</dbReference>
<feature type="compositionally biased region" description="Basic residues" evidence="2">
    <location>
        <begin position="1003"/>
        <end position="1014"/>
    </location>
</feature>
<dbReference type="InterPro" id="IPR022613">
    <property type="entry name" value="CH_CAMSAP_2"/>
</dbReference>
<feature type="region of interest" description="Disordered" evidence="2">
    <location>
        <begin position="730"/>
        <end position="865"/>
    </location>
</feature>
<feature type="domain" description="Calponin-homology (CH)" evidence="3">
    <location>
        <begin position="176"/>
        <end position="308"/>
    </location>
</feature>
<evidence type="ECO:0000259" key="3">
    <source>
        <dbReference type="PROSITE" id="PS50021"/>
    </source>
</evidence>
<dbReference type="SUPFAM" id="SSF47576">
    <property type="entry name" value="Calponin-homology domain, CH-domain"/>
    <property type="match status" value="1"/>
</dbReference>
<proteinExistence type="predicted"/>
<feature type="compositionally biased region" description="Basic and acidic residues" evidence="2">
    <location>
        <begin position="474"/>
        <end position="493"/>
    </location>
</feature>
<feature type="compositionally biased region" description="Polar residues" evidence="2">
    <location>
        <begin position="730"/>
        <end position="740"/>
    </location>
</feature>
<dbReference type="InterPro" id="IPR036872">
    <property type="entry name" value="CH_dom_sf"/>
</dbReference>
<feature type="compositionally biased region" description="Low complexity" evidence="2">
    <location>
        <begin position="747"/>
        <end position="760"/>
    </location>
</feature>
<feature type="region of interest" description="Disordered" evidence="2">
    <location>
        <begin position="547"/>
        <end position="568"/>
    </location>
</feature>
<feature type="compositionally biased region" description="Polar residues" evidence="2">
    <location>
        <begin position="353"/>
        <end position="376"/>
    </location>
</feature>
<dbReference type="PANTHER" id="PTHR21595">
    <property type="entry name" value="PATRONIN"/>
    <property type="match status" value="1"/>
</dbReference>
<dbReference type="InterPro" id="IPR031372">
    <property type="entry name" value="CAMSAP_CC1"/>
</dbReference>
<feature type="compositionally biased region" description="Basic and acidic residues" evidence="2">
    <location>
        <begin position="884"/>
        <end position="893"/>
    </location>
</feature>